<dbReference type="RefSeq" id="WP_072287572.1">
    <property type="nucleotide sequence ID" value="NZ_CP015455.1"/>
</dbReference>
<name>A0A1L3GIK8_SYNAC</name>
<dbReference type="OrthoDB" id="5387641at2"/>
<keyword evidence="2" id="KW-1185">Reference proteome</keyword>
<evidence type="ECO:0000313" key="1">
    <source>
        <dbReference type="EMBL" id="APG25730.1"/>
    </source>
</evidence>
<gene>
    <name evidence="1" type="ORF">A7E75_12455</name>
</gene>
<dbReference type="AlphaFoldDB" id="A0A1L3GIK8"/>
<evidence type="ECO:0000313" key="2">
    <source>
        <dbReference type="Proteomes" id="UP000182264"/>
    </source>
</evidence>
<protein>
    <submittedName>
        <fullName evidence="1">Uncharacterized protein</fullName>
    </submittedName>
</protein>
<reference evidence="1 2" key="1">
    <citation type="journal article" date="2017" name="Genome Announc.">
        <title>Complete Genome Sequences of Two Acetylene-Fermenting Pelobacter acetylenicus Strains.</title>
        <authorList>
            <person name="Sutton J.M."/>
            <person name="Baesman S.M."/>
            <person name="Fierst J.L."/>
            <person name="Poret-Peterson A.T."/>
            <person name="Oremland R.S."/>
            <person name="Dunlap D.S."/>
            <person name="Akob D.M."/>
        </authorList>
    </citation>
    <scope>NUCLEOTIDE SEQUENCE [LARGE SCALE GENOMIC DNA]</scope>
    <source>
        <strain evidence="1 2">DSM 3247</strain>
    </source>
</reference>
<dbReference type="KEGG" id="pace:A6070_06470"/>
<organism evidence="1 2">
    <name type="scientific">Syntrophotalea acetylenica</name>
    <name type="common">Pelobacter acetylenicus</name>
    <dbReference type="NCBI Taxonomy" id="29542"/>
    <lineage>
        <taxon>Bacteria</taxon>
        <taxon>Pseudomonadati</taxon>
        <taxon>Thermodesulfobacteriota</taxon>
        <taxon>Desulfuromonadia</taxon>
        <taxon>Desulfuromonadales</taxon>
        <taxon>Syntrophotaleaceae</taxon>
        <taxon>Syntrophotalea</taxon>
    </lineage>
</organism>
<dbReference type="Proteomes" id="UP000182264">
    <property type="component" value="Chromosome"/>
</dbReference>
<accession>A0A1L3GIK8</accession>
<sequence length="90" mass="9792">MKATLIIPDAEVAGKYGLETVTELRCNEEFCATSFGYPVLQLPNGDIFDCPTFREIREACDATLETDNLVKVCLGLGLPRSEPGLVLVEA</sequence>
<dbReference type="STRING" id="29542.A6070_06470"/>
<proteinExistence type="predicted"/>
<dbReference type="EMBL" id="CP015518">
    <property type="protein sequence ID" value="APG25730.1"/>
    <property type="molecule type" value="Genomic_DNA"/>
</dbReference>